<accession>A0A4P6Q7J0</accession>
<proteinExistence type="predicted"/>
<keyword evidence="1" id="KW-0812">Transmembrane</keyword>
<evidence type="ECO:0000256" key="1">
    <source>
        <dbReference type="SAM" id="Phobius"/>
    </source>
</evidence>
<sequence length="80" mass="8533">MSAGGGNSGRFRDTVVERILISRWTGWLAVAVLGAVQLLSAFGPVLAELAATMYELRIIDGVSRGWATSSEAPPGWDWAL</sequence>
<protein>
    <submittedName>
        <fullName evidence="2">Uncharacterized protein</fullName>
    </submittedName>
</protein>
<keyword evidence="1" id="KW-0472">Membrane</keyword>
<name>A0A4P6Q7J0_9ACTN</name>
<keyword evidence="3" id="KW-1185">Reference proteome</keyword>
<evidence type="ECO:0000313" key="2">
    <source>
        <dbReference type="EMBL" id="QBI56695.1"/>
    </source>
</evidence>
<evidence type="ECO:0000313" key="3">
    <source>
        <dbReference type="Proteomes" id="UP000292235"/>
    </source>
</evidence>
<dbReference type="EMBL" id="CP036455">
    <property type="protein sequence ID" value="QBI56695.1"/>
    <property type="molecule type" value="Genomic_DNA"/>
</dbReference>
<reference evidence="2 3" key="1">
    <citation type="submission" date="2019-02" db="EMBL/GenBank/DDBJ databases">
        <authorList>
            <person name="Khodamoradi S."/>
            <person name="Hahnke R.L."/>
            <person name="Kaempfer P."/>
            <person name="Schumann P."/>
            <person name="Rohde M."/>
            <person name="Steinert M."/>
            <person name="Luzhetskyy A."/>
            <person name="Wink J."/>
            <person name="Ruckert C."/>
        </authorList>
    </citation>
    <scope>NUCLEOTIDE SEQUENCE [LARGE SCALE GENOMIC DNA]</scope>
    <source>
        <strain evidence="2 3">M2</strain>
    </source>
</reference>
<dbReference type="RefSeq" id="WP_131101735.1">
    <property type="nucleotide sequence ID" value="NZ_CP036455.1"/>
</dbReference>
<feature type="transmembrane region" description="Helical" evidence="1">
    <location>
        <begin position="24"/>
        <end position="47"/>
    </location>
</feature>
<dbReference type="Proteomes" id="UP000292235">
    <property type="component" value="Chromosome"/>
</dbReference>
<dbReference type="AlphaFoldDB" id="A0A4P6Q7J0"/>
<organism evidence="2 3">
    <name type="scientific">Streptomonospora litoralis</name>
    <dbReference type="NCBI Taxonomy" id="2498135"/>
    <lineage>
        <taxon>Bacteria</taxon>
        <taxon>Bacillati</taxon>
        <taxon>Actinomycetota</taxon>
        <taxon>Actinomycetes</taxon>
        <taxon>Streptosporangiales</taxon>
        <taxon>Nocardiopsidaceae</taxon>
        <taxon>Streptomonospora</taxon>
    </lineage>
</organism>
<dbReference type="KEGG" id="strr:EKD16_24765"/>
<gene>
    <name evidence="2" type="ORF">EKD16_24765</name>
</gene>
<keyword evidence="1" id="KW-1133">Transmembrane helix</keyword>